<feature type="domain" description="RiboL-PSP-HEPN" evidence="1">
    <location>
        <begin position="63"/>
        <end position="251"/>
    </location>
</feature>
<organism evidence="2 3">
    <name type="scientific">Hymenobacter lapidiphilus</name>
    <dbReference type="NCBI Taxonomy" id="2608003"/>
    <lineage>
        <taxon>Bacteria</taxon>
        <taxon>Pseudomonadati</taxon>
        <taxon>Bacteroidota</taxon>
        <taxon>Cytophagia</taxon>
        <taxon>Cytophagales</taxon>
        <taxon>Hymenobacteraceae</taxon>
        <taxon>Hymenobacter</taxon>
    </lineage>
</organism>
<dbReference type="AlphaFoldDB" id="A0A7Y7PLZ4"/>
<reference evidence="2 3" key="1">
    <citation type="submission" date="2020-05" db="EMBL/GenBank/DDBJ databases">
        <title>Hymenobacter terrestris sp. nov. and Hymenobacter lapidiphilus sp. nov., isolated from regoliths in Antarctica.</title>
        <authorList>
            <person name="Sedlacek I."/>
            <person name="Pantucek R."/>
            <person name="Zeman M."/>
            <person name="Holochova P."/>
            <person name="Kralova S."/>
            <person name="Stankova E."/>
            <person name="Sedo O."/>
            <person name="Micenkova L."/>
            <person name="Svec P."/>
            <person name="Gupta V."/>
            <person name="Sood U."/>
            <person name="Korpole U.S."/>
            <person name="Lal R."/>
        </authorList>
    </citation>
    <scope>NUCLEOTIDE SEQUENCE [LARGE SCALE GENOMIC DNA]</scope>
    <source>
        <strain evidence="2 3">P5342</strain>
    </source>
</reference>
<protein>
    <recommendedName>
        <fullName evidence="1">RiboL-PSP-HEPN domain-containing protein</fullName>
    </recommendedName>
</protein>
<evidence type="ECO:0000313" key="2">
    <source>
        <dbReference type="EMBL" id="NVO30242.1"/>
    </source>
</evidence>
<evidence type="ECO:0000259" key="1">
    <source>
        <dbReference type="Pfam" id="PF18735"/>
    </source>
</evidence>
<name>A0A7Y7PLZ4_9BACT</name>
<evidence type="ECO:0000313" key="3">
    <source>
        <dbReference type="Proteomes" id="UP000565521"/>
    </source>
</evidence>
<dbReference type="Proteomes" id="UP000565521">
    <property type="component" value="Unassembled WGS sequence"/>
</dbReference>
<dbReference type="EMBL" id="JABKAU010000004">
    <property type="protein sequence ID" value="NVO30242.1"/>
    <property type="molecule type" value="Genomic_DNA"/>
</dbReference>
<proteinExistence type="predicted"/>
<gene>
    <name evidence="2" type="ORF">HW554_03405</name>
</gene>
<sequence length="257" mass="29327">MISISNNFSAKLDEVDKFIQINEELLQLGKININRFRTKHDIGIPIGKLYPLVSTSSLFSIVAYEGSFLSVCAEFELCIREMIEKYVDLLSAKCGLFTHMPEVIRNFYPHGCASIMSNITQDKFKHISIDIIINSLISIKKNKSFNLVPEVFSDNERNFKSNLIDEIFSKRIGVKDLWKRISREAEMQNYFPGSSVENVERLSKLKLDDFIQKRNEVIHRGRSYYAPSTGDVKDCIKFFKCIVTCIATILSSSLAAA</sequence>
<dbReference type="Pfam" id="PF18735">
    <property type="entry name" value="HEPN_RiboL-PSP"/>
    <property type="match status" value="1"/>
</dbReference>
<accession>A0A7Y7PLZ4</accession>
<keyword evidence="3" id="KW-1185">Reference proteome</keyword>
<dbReference type="InterPro" id="IPR041519">
    <property type="entry name" value="HEPN_RiboL-PSP"/>
</dbReference>
<dbReference type="RefSeq" id="WP_176906944.1">
    <property type="nucleotide sequence ID" value="NZ_JABKAU010000004.1"/>
</dbReference>
<comment type="caution">
    <text evidence="2">The sequence shown here is derived from an EMBL/GenBank/DDBJ whole genome shotgun (WGS) entry which is preliminary data.</text>
</comment>